<feature type="domain" description="PhnB-like" evidence="1">
    <location>
        <begin position="3"/>
        <end position="128"/>
    </location>
</feature>
<dbReference type="CDD" id="cd06588">
    <property type="entry name" value="PhnB_like"/>
    <property type="match status" value="1"/>
</dbReference>
<dbReference type="InterPro" id="IPR029068">
    <property type="entry name" value="Glyas_Bleomycin-R_OHBP_Dase"/>
</dbReference>
<dbReference type="EMBL" id="CP021404">
    <property type="protein sequence ID" value="ATI41390.1"/>
    <property type="molecule type" value="Genomic_DNA"/>
</dbReference>
<keyword evidence="3" id="KW-1185">Reference proteome</keyword>
<dbReference type="Gene3D" id="3.10.180.10">
    <property type="entry name" value="2,3-Dihydroxybiphenyl 1,2-Dioxygenase, domain 1"/>
    <property type="match status" value="1"/>
</dbReference>
<evidence type="ECO:0000259" key="1">
    <source>
        <dbReference type="Pfam" id="PF06983"/>
    </source>
</evidence>
<evidence type="ECO:0000313" key="2">
    <source>
        <dbReference type="EMBL" id="ATI41390.1"/>
    </source>
</evidence>
<sequence length="134" mass="14611">MSLTPYLFFDGDCEEALDFYVSAIGGEITQKMRFSEAPPEAEVPSSDKIMHGALMTPVGPIFASDNRDAATPKVKGMSLSLNYGSVDTARRVFEALAEGGEKQMEFHETFWSPGFGTLTDKFGIQWMVGVGDEA</sequence>
<reference evidence="2 3" key="1">
    <citation type="submission" date="2017-05" db="EMBL/GenBank/DDBJ databases">
        <title>Comparative genomic and metabolic analysis of manganese-oxidizing mechanisms in Celeribater manganoxidans DY25T: its adaption to the environment of polymetallic nodule.</title>
        <authorList>
            <person name="Wang X."/>
        </authorList>
    </citation>
    <scope>NUCLEOTIDE SEQUENCE [LARGE SCALE GENOMIC DNA]</scope>
    <source>
        <strain evidence="2 3">DY25</strain>
    </source>
</reference>
<protein>
    <recommendedName>
        <fullName evidence="1">PhnB-like domain-containing protein</fullName>
    </recommendedName>
</protein>
<gene>
    <name evidence="2" type="ORF">CBW24_04835</name>
</gene>
<evidence type="ECO:0000313" key="3">
    <source>
        <dbReference type="Proteomes" id="UP000219050"/>
    </source>
</evidence>
<dbReference type="AlphaFoldDB" id="A0A291LXI3"/>
<organism evidence="2 3">
    <name type="scientific">Pacificitalea manganoxidans</name>
    <dbReference type="NCBI Taxonomy" id="1411902"/>
    <lineage>
        <taxon>Bacteria</taxon>
        <taxon>Pseudomonadati</taxon>
        <taxon>Pseudomonadota</taxon>
        <taxon>Alphaproteobacteria</taxon>
        <taxon>Rhodobacterales</taxon>
        <taxon>Paracoccaceae</taxon>
        <taxon>Pacificitalea</taxon>
    </lineage>
</organism>
<name>A0A291LXI3_9RHOB</name>
<dbReference type="RefSeq" id="WP_097372847.1">
    <property type="nucleotide sequence ID" value="NZ_CP021404.1"/>
</dbReference>
<dbReference type="Pfam" id="PF06983">
    <property type="entry name" value="3-dmu-9_3-mt"/>
    <property type="match status" value="1"/>
</dbReference>
<proteinExistence type="predicted"/>
<dbReference type="PANTHER" id="PTHR33990">
    <property type="entry name" value="PROTEIN YJDN-RELATED"/>
    <property type="match status" value="1"/>
</dbReference>
<dbReference type="InterPro" id="IPR028973">
    <property type="entry name" value="PhnB-like"/>
</dbReference>
<dbReference type="KEGG" id="cmag:CBW24_04835"/>
<dbReference type="OrthoDB" id="9795306at2"/>
<dbReference type="PANTHER" id="PTHR33990:SF1">
    <property type="entry name" value="PROTEIN YJDN"/>
    <property type="match status" value="1"/>
</dbReference>
<accession>A0A291LXI3</accession>
<dbReference type="SUPFAM" id="SSF54593">
    <property type="entry name" value="Glyoxalase/Bleomycin resistance protein/Dihydroxybiphenyl dioxygenase"/>
    <property type="match status" value="1"/>
</dbReference>
<dbReference type="Proteomes" id="UP000219050">
    <property type="component" value="Chromosome"/>
</dbReference>